<feature type="non-terminal residue" evidence="2">
    <location>
        <position position="139"/>
    </location>
</feature>
<reference evidence="2 3" key="1">
    <citation type="submission" date="2014-06" db="EMBL/GenBank/DDBJ databases">
        <title>Evolutionary Origins and Diversification of the Mycorrhizal Mutualists.</title>
        <authorList>
            <consortium name="DOE Joint Genome Institute"/>
            <consortium name="Mycorrhizal Genomics Consortium"/>
            <person name="Kohler A."/>
            <person name="Kuo A."/>
            <person name="Nagy L.G."/>
            <person name="Floudas D."/>
            <person name="Copeland A."/>
            <person name="Barry K.W."/>
            <person name="Cichocki N."/>
            <person name="Veneault-Fourrey C."/>
            <person name="LaButti K."/>
            <person name="Lindquist E.A."/>
            <person name="Lipzen A."/>
            <person name="Lundell T."/>
            <person name="Morin E."/>
            <person name="Murat C."/>
            <person name="Riley R."/>
            <person name="Ohm R."/>
            <person name="Sun H."/>
            <person name="Tunlid A."/>
            <person name="Henrissat B."/>
            <person name="Grigoriev I.V."/>
            <person name="Hibbett D.S."/>
            <person name="Martin F."/>
        </authorList>
    </citation>
    <scope>NUCLEOTIDE SEQUENCE [LARGE SCALE GENOMIC DNA]</scope>
    <source>
        <strain evidence="2 3">SS14</strain>
    </source>
</reference>
<feature type="non-terminal residue" evidence="2">
    <location>
        <position position="1"/>
    </location>
</feature>
<dbReference type="HOGENOM" id="CLU_1850021_0_0_1"/>
<sequence length="139" mass="15255">DTVEIVSGTERLIASKECLMEAYPIGSWGITIPGADDLNPEEVLPTLEHVHDPLVMSAEMSTAFDGIHTYTDSGASDHCFINREDFTEYNTLTTLHGRQSSNKEGIFKILGYGSVTKVIESRGLHTTITFKSALHTPDL</sequence>
<organism evidence="2 3">
    <name type="scientific">Sphaerobolus stellatus (strain SS14)</name>
    <dbReference type="NCBI Taxonomy" id="990650"/>
    <lineage>
        <taxon>Eukaryota</taxon>
        <taxon>Fungi</taxon>
        <taxon>Dikarya</taxon>
        <taxon>Basidiomycota</taxon>
        <taxon>Agaricomycotina</taxon>
        <taxon>Agaricomycetes</taxon>
        <taxon>Phallomycetidae</taxon>
        <taxon>Geastrales</taxon>
        <taxon>Sphaerobolaceae</taxon>
        <taxon>Sphaerobolus</taxon>
    </lineage>
</organism>
<dbReference type="Proteomes" id="UP000054279">
    <property type="component" value="Unassembled WGS sequence"/>
</dbReference>
<accession>A0A0C9VC94</accession>
<proteinExistence type="predicted"/>
<dbReference type="InterPro" id="IPR054722">
    <property type="entry name" value="PolX-like_BBD"/>
</dbReference>
<dbReference type="OrthoDB" id="3035098at2759"/>
<evidence type="ECO:0000313" key="3">
    <source>
        <dbReference type="Proteomes" id="UP000054279"/>
    </source>
</evidence>
<evidence type="ECO:0000259" key="1">
    <source>
        <dbReference type="Pfam" id="PF22936"/>
    </source>
</evidence>
<keyword evidence="3" id="KW-1185">Reference proteome</keyword>
<gene>
    <name evidence="2" type="ORF">M422DRAFT_80496</name>
</gene>
<protein>
    <recommendedName>
        <fullName evidence="1">Retrovirus-related Pol polyprotein from transposon TNT 1-94-like beta-barrel domain-containing protein</fullName>
    </recommendedName>
</protein>
<name>A0A0C9VC94_SPHS4</name>
<dbReference type="AlphaFoldDB" id="A0A0C9VC94"/>
<feature type="domain" description="Retrovirus-related Pol polyprotein from transposon TNT 1-94-like beta-barrel" evidence="1">
    <location>
        <begin position="70"/>
        <end position="139"/>
    </location>
</feature>
<dbReference type="Pfam" id="PF22936">
    <property type="entry name" value="Pol_BBD"/>
    <property type="match status" value="1"/>
</dbReference>
<dbReference type="EMBL" id="KN837154">
    <property type="protein sequence ID" value="KIJ39182.1"/>
    <property type="molecule type" value="Genomic_DNA"/>
</dbReference>
<evidence type="ECO:0000313" key="2">
    <source>
        <dbReference type="EMBL" id="KIJ39182.1"/>
    </source>
</evidence>